<organism evidence="11 12">
    <name type="scientific">Arthroderma otae (strain ATCC MYA-4605 / CBS 113480)</name>
    <name type="common">Microsporum canis</name>
    <dbReference type="NCBI Taxonomy" id="554155"/>
    <lineage>
        <taxon>Eukaryota</taxon>
        <taxon>Fungi</taxon>
        <taxon>Dikarya</taxon>
        <taxon>Ascomycota</taxon>
        <taxon>Pezizomycotina</taxon>
        <taxon>Eurotiomycetes</taxon>
        <taxon>Eurotiomycetidae</taxon>
        <taxon>Onygenales</taxon>
        <taxon>Arthrodermataceae</taxon>
        <taxon>Microsporum</taxon>
    </lineage>
</organism>
<name>C5FFA8_ARTOC</name>
<evidence type="ECO:0000256" key="1">
    <source>
        <dbReference type="ARBA" id="ARBA00001947"/>
    </source>
</evidence>
<dbReference type="Gene3D" id="3.40.50.300">
    <property type="entry name" value="P-loop containing nucleotide triphosphate hydrolases"/>
    <property type="match status" value="1"/>
</dbReference>
<dbReference type="STRING" id="554155.C5FFA8"/>
<dbReference type="InterPro" id="IPR027417">
    <property type="entry name" value="P-loop_NTPase"/>
</dbReference>
<reference evidence="12" key="1">
    <citation type="journal article" date="2012" name="MBio">
        <title>Comparative genome analysis of Trichophyton rubrum and related dermatophytes reveals candidate genes involved in infection.</title>
        <authorList>
            <person name="Martinez D.A."/>
            <person name="Oliver B.G."/>
            <person name="Graeser Y."/>
            <person name="Goldberg J.M."/>
            <person name="Li W."/>
            <person name="Martinez-Rossi N.M."/>
            <person name="Monod M."/>
            <person name="Shelest E."/>
            <person name="Barton R.C."/>
            <person name="Birch E."/>
            <person name="Brakhage A.A."/>
            <person name="Chen Z."/>
            <person name="Gurr S.J."/>
            <person name="Heiman D."/>
            <person name="Heitman J."/>
            <person name="Kosti I."/>
            <person name="Rossi A."/>
            <person name="Saif S."/>
            <person name="Samalova M."/>
            <person name="Saunders C.W."/>
            <person name="Shea T."/>
            <person name="Summerbell R.C."/>
            <person name="Xu J."/>
            <person name="Young S."/>
            <person name="Zeng Q."/>
            <person name="Birren B.W."/>
            <person name="Cuomo C.A."/>
            <person name="White T.C."/>
        </authorList>
    </citation>
    <scope>NUCLEOTIDE SEQUENCE [LARGE SCALE GENOMIC DNA]</scope>
    <source>
        <strain evidence="12">ATCC MYA-4605 / CBS 113480</strain>
    </source>
</reference>
<evidence type="ECO:0000256" key="3">
    <source>
        <dbReference type="ARBA" id="ARBA00022723"/>
    </source>
</evidence>
<dbReference type="EMBL" id="DS995701">
    <property type="protein sequence ID" value="EEQ28492.1"/>
    <property type="molecule type" value="Genomic_DNA"/>
</dbReference>
<sequence>MLVGICGGICAGKKAVANFLVKNHGFQQISIAPGNHQTIVEEQFEQLSLTSSPNPSAQSFETVDELINFVTPRWRELWVTTDIPDDAALERLLLRPFFLLISVDAPITLRWRRFTDRCWRKQLEPPDLEKFVLISDHSQYDPKIGVSYLLDRAHVRLFNTSSSLNELHAALNSLDLLNIQRLRPAWDQYFMQLASLAAQRSNCMKRRVGCVIVKDNRVMSTGYNGTPRKMKNCNEGGCPRCNLGQAGGTVLSTCLCMHAEENALLEAGRQRIGEGSILYCNTSCPCLTCSVKIAQLGISEVVYSQGYHMDSDSAAVLKEAGVKLRQFSPPCNRLIDLKGLDIKISKPEH</sequence>
<dbReference type="InterPro" id="IPR002125">
    <property type="entry name" value="CMP_dCMP_dom"/>
</dbReference>
<dbReference type="EC" id="3.5.4.12" evidence="7"/>
<dbReference type="SUPFAM" id="SSF52540">
    <property type="entry name" value="P-loop containing nucleoside triphosphate hydrolases"/>
    <property type="match status" value="1"/>
</dbReference>
<dbReference type="AlphaFoldDB" id="C5FFA8"/>
<evidence type="ECO:0000256" key="6">
    <source>
        <dbReference type="ARBA" id="ARBA00022833"/>
    </source>
</evidence>
<dbReference type="InterPro" id="IPR016193">
    <property type="entry name" value="Cytidine_deaminase-like"/>
</dbReference>
<dbReference type="InterPro" id="IPR035105">
    <property type="entry name" value="Deoxycytidylate_deaminase_dom"/>
</dbReference>
<dbReference type="PANTHER" id="PTHR11086">
    <property type="entry name" value="DEOXYCYTIDYLATE DEAMINASE-RELATED"/>
    <property type="match status" value="1"/>
</dbReference>
<dbReference type="PANTHER" id="PTHR11086:SF18">
    <property type="entry name" value="DEOXYCYTIDYLATE DEAMINASE"/>
    <property type="match status" value="1"/>
</dbReference>
<dbReference type="SUPFAM" id="SSF53927">
    <property type="entry name" value="Cytidine deaminase-like"/>
    <property type="match status" value="1"/>
</dbReference>
<dbReference type="Proteomes" id="UP000002035">
    <property type="component" value="Unassembled WGS sequence"/>
</dbReference>
<evidence type="ECO:0000256" key="2">
    <source>
        <dbReference type="ARBA" id="ARBA00006576"/>
    </source>
</evidence>
<dbReference type="GO" id="GO:0009165">
    <property type="term" value="P:nucleotide biosynthetic process"/>
    <property type="evidence" value="ECO:0007669"/>
    <property type="project" value="UniProtKB-KW"/>
</dbReference>
<dbReference type="RefSeq" id="XP_002851276.1">
    <property type="nucleotide sequence ID" value="XM_002851230.1"/>
</dbReference>
<comment type="similarity">
    <text evidence="2">Belongs to the cytidine and deoxycytidylate deaminase family.</text>
</comment>
<dbReference type="OrthoDB" id="6710946at2759"/>
<dbReference type="FunFam" id="3.40.140.10:FF:000035">
    <property type="entry name" value="dCMP deaminase"/>
    <property type="match status" value="1"/>
</dbReference>
<dbReference type="eggNOG" id="KOG3127">
    <property type="taxonomic scope" value="Eukaryota"/>
</dbReference>
<dbReference type="VEuPathDB" id="FungiDB:MCYG_01380"/>
<dbReference type="OMA" id="YFMRLAD"/>
<comment type="cofactor">
    <cofactor evidence="1">
        <name>Zn(2+)</name>
        <dbReference type="ChEBI" id="CHEBI:29105"/>
    </cofactor>
</comment>
<keyword evidence="6" id="KW-0862">Zinc</keyword>
<keyword evidence="5" id="KW-0378">Hydrolase</keyword>
<dbReference type="GO" id="GO:0004132">
    <property type="term" value="F:dCMP deaminase activity"/>
    <property type="evidence" value="ECO:0007669"/>
    <property type="project" value="UniProtKB-EC"/>
</dbReference>
<dbReference type="Pfam" id="PF00383">
    <property type="entry name" value="dCMP_cyt_deam_1"/>
    <property type="match status" value="1"/>
</dbReference>
<dbReference type="PROSITE" id="PS00903">
    <property type="entry name" value="CYT_DCMP_DEAMINASES_1"/>
    <property type="match status" value="1"/>
</dbReference>
<dbReference type="InterPro" id="IPR016192">
    <property type="entry name" value="APOBEC/CMP_deaminase_Zn-bd"/>
</dbReference>
<dbReference type="GeneID" id="9228897"/>
<dbReference type="InterPro" id="IPR015517">
    <property type="entry name" value="dCMP_deaminase-rel"/>
</dbReference>
<dbReference type="CDD" id="cd01286">
    <property type="entry name" value="deoxycytidylate_deaminase"/>
    <property type="match status" value="1"/>
</dbReference>
<dbReference type="PROSITE" id="PS51747">
    <property type="entry name" value="CYT_DCMP_DEAMINASES_2"/>
    <property type="match status" value="1"/>
</dbReference>
<proteinExistence type="inferred from homology"/>
<feature type="domain" description="CMP/dCMP-type deaminase" evidence="10">
    <location>
        <begin position="185"/>
        <end position="324"/>
    </location>
</feature>
<evidence type="ECO:0000256" key="9">
    <source>
        <dbReference type="ARBA" id="ARBA00071582"/>
    </source>
</evidence>
<evidence type="ECO:0000313" key="11">
    <source>
        <dbReference type="EMBL" id="EEQ28492.1"/>
    </source>
</evidence>
<evidence type="ECO:0000313" key="12">
    <source>
        <dbReference type="Proteomes" id="UP000002035"/>
    </source>
</evidence>
<gene>
    <name evidence="11" type="ORF">MCYG_01380</name>
</gene>
<keyword evidence="4" id="KW-0545">Nucleotide biosynthesis</keyword>
<dbReference type="Gene3D" id="3.40.140.10">
    <property type="entry name" value="Cytidine Deaminase, domain 2"/>
    <property type="match status" value="1"/>
</dbReference>
<dbReference type="FunFam" id="3.40.50.300:FF:002333">
    <property type="entry name" value="Deoxycytidylate deaminase, putative"/>
    <property type="match status" value="1"/>
</dbReference>
<evidence type="ECO:0000256" key="5">
    <source>
        <dbReference type="ARBA" id="ARBA00022801"/>
    </source>
</evidence>
<keyword evidence="12" id="KW-1185">Reference proteome</keyword>
<dbReference type="GO" id="GO:0005737">
    <property type="term" value="C:cytoplasm"/>
    <property type="evidence" value="ECO:0007669"/>
    <property type="project" value="TreeGrafter"/>
</dbReference>
<evidence type="ECO:0000259" key="10">
    <source>
        <dbReference type="PROSITE" id="PS51747"/>
    </source>
</evidence>
<evidence type="ECO:0000256" key="7">
    <source>
        <dbReference type="ARBA" id="ARBA00038938"/>
    </source>
</evidence>
<keyword evidence="3" id="KW-0479">Metal-binding</keyword>
<dbReference type="GO" id="GO:0008270">
    <property type="term" value="F:zinc ion binding"/>
    <property type="evidence" value="ECO:0007669"/>
    <property type="project" value="InterPro"/>
</dbReference>
<dbReference type="HOGENOM" id="CLU_047993_0_1_1"/>
<evidence type="ECO:0000256" key="8">
    <source>
        <dbReference type="ARBA" id="ARBA00041763"/>
    </source>
</evidence>
<evidence type="ECO:0000256" key="4">
    <source>
        <dbReference type="ARBA" id="ARBA00022727"/>
    </source>
</evidence>
<accession>C5FFA8</accession>
<protein>
    <recommendedName>
        <fullName evidence="9">Deoxycytidylate deaminase</fullName>
        <ecNumber evidence="7">3.5.4.12</ecNumber>
    </recommendedName>
    <alternativeName>
        <fullName evidence="8">dCMP deaminase</fullName>
    </alternativeName>
</protein>